<evidence type="ECO:0000259" key="5">
    <source>
        <dbReference type="PROSITE" id="PS51650"/>
    </source>
</evidence>
<dbReference type="PROSITE" id="PS51650">
    <property type="entry name" value="C2_DOCK"/>
    <property type="match status" value="1"/>
</dbReference>
<dbReference type="InterPro" id="IPR027357">
    <property type="entry name" value="DOCKER_dom"/>
</dbReference>
<dbReference type="InterPro" id="IPR026791">
    <property type="entry name" value="DOCK"/>
</dbReference>
<dbReference type="PANTHER" id="PTHR23317">
    <property type="entry name" value="DEDICATOR OF CYTOKINESIS DOCK"/>
    <property type="match status" value="1"/>
</dbReference>
<evidence type="ECO:0000256" key="4">
    <source>
        <dbReference type="SAM" id="MobiDB-lite"/>
    </source>
</evidence>
<keyword evidence="1" id="KW-0597">Phosphoprotein</keyword>
<reference evidence="7" key="1">
    <citation type="submission" date="2015-04" db="EMBL/GenBank/DDBJ databases">
        <title>The genome sequence of the plant pathogenic Rhizarian Plasmodiophora brassicae reveals insights in its biotrophic life cycle and the origin of chitin synthesis.</title>
        <authorList>
            <person name="Schwelm A."/>
            <person name="Fogelqvist J."/>
            <person name="Knaust A."/>
            <person name="Julke S."/>
            <person name="Lilja T."/>
            <person name="Dhandapani V."/>
            <person name="Bonilla-Rosso G."/>
            <person name="Karlsson M."/>
            <person name="Shevchenko A."/>
            <person name="Choi S.R."/>
            <person name="Kim H.G."/>
            <person name="Park J.Y."/>
            <person name="Lim Y.P."/>
            <person name="Ludwig-Muller J."/>
            <person name="Dixelius C."/>
        </authorList>
    </citation>
    <scope>NUCLEOTIDE SEQUENCE</scope>
    <source>
        <tissue evidence="7">Potato root galls</tissue>
    </source>
</reference>
<evidence type="ECO:0008006" key="8">
    <source>
        <dbReference type="Google" id="ProtNLM"/>
    </source>
</evidence>
<protein>
    <recommendedName>
        <fullName evidence="8">DOCKER domain-containing protein</fullName>
    </recommendedName>
</protein>
<feature type="domain" description="C2 DOCK-type" evidence="5">
    <location>
        <begin position="481"/>
        <end position="646"/>
    </location>
</feature>
<feature type="compositionally biased region" description="Low complexity" evidence="4">
    <location>
        <begin position="1109"/>
        <end position="1125"/>
    </location>
</feature>
<dbReference type="InterPro" id="IPR027007">
    <property type="entry name" value="C2_DOCK-type_domain"/>
</dbReference>
<evidence type="ECO:0000256" key="3">
    <source>
        <dbReference type="PROSITE-ProRule" id="PRU00983"/>
    </source>
</evidence>
<dbReference type="GO" id="GO:0007264">
    <property type="term" value="P:small GTPase-mediated signal transduction"/>
    <property type="evidence" value="ECO:0007669"/>
    <property type="project" value="InterPro"/>
</dbReference>
<dbReference type="Gene3D" id="1.25.40.410">
    <property type="match status" value="1"/>
</dbReference>
<proteinExistence type="inferred from homology"/>
<dbReference type="GO" id="GO:0005085">
    <property type="term" value="F:guanyl-nucleotide exchange factor activity"/>
    <property type="evidence" value="ECO:0007669"/>
    <property type="project" value="UniProtKB-KW"/>
</dbReference>
<dbReference type="Gene3D" id="1.20.58.740">
    <property type="match status" value="1"/>
</dbReference>
<dbReference type="InterPro" id="IPR016024">
    <property type="entry name" value="ARM-type_fold"/>
</dbReference>
<organism evidence="7">
    <name type="scientific">Spongospora subterranea</name>
    <dbReference type="NCBI Taxonomy" id="70186"/>
    <lineage>
        <taxon>Eukaryota</taxon>
        <taxon>Sar</taxon>
        <taxon>Rhizaria</taxon>
        <taxon>Endomyxa</taxon>
        <taxon>Phytomyxea</taxon>
        <taxon>Plasmodiophorida</taxon>
        <taxon>Plasmodiophoridae</taxon>
        <taxon>Spongospora</taxon>
    </lineage>
</organism>
<evidence type="ECO:0000313" key="7">
    <source>
        <dbReference type="EMBL" id="CRZ03003.1"/>
    </source>
</evidence>
<dbReference type="Gene3D" id="2.60.40.150">
    <property type="entry name" value="C2 domain"/>
    <property type="match status" value="1"/>
</dbReference>
<dbReference type="Pfam" id="PF14429">
    <property type="entry name" value="DOCK-C2"/>
    <property type="match status" value="1"/>
</dbReference>
<dbReference type="InterPro" id="IPR046770">
    <property type="entry name" value="DOCKER_Lobe_B"/>
</dbReference>
<feature type="compositionally biased region" description="Polar residues" evidence="4">
    <location>
        <begin position="1126"/>
        <end position="1136"/>
    </location>
</feature>
<name>A0A0H5QLW0_9EUKA</name>
<dbReference type="Pfam" id="PF06920">
    <property type="entry name" value="DHR-2_Lobe_A"/>
    <property type="match status" value="1"/>
</dbReference>
<dbReference type="Pfam" id="PF20421">
    <property type="entry name" value="DHR-2_Lobe_C"/>
    <property type="match status" value="1"/>
</dbReference>
<comment type="similarity">
    <text evidence="3">Belongs to the DOCK family.</text>
</comment>
<dbReference type="InterPro" id="IPR043162">
    <property type="entry name" value="DOCK_C_lobe_C"/>
</dbReference>
<dbReference type="Pfam" id="PF20422">
    <property type="entry name" value="DHR-2_Lobe_B"/>
    <property type="match status" value="1"/>
</dbReference>
<keyword evidence="2" id="KW-0344">Guanine-nucleotide releasing factor</keyword>
<accession>A0A0H5QLW0</accession>
<dbReference type="SUPFAM" id="SSF48371">
    <property type="entry name" value="ARM repeat"/>
    <property type="match status" value="1"/>
</dbReference>
<feature type="region of interest" description="Disordered" evidence="4">
    <location>
        <begin position="1104"/>
        <end position="1136"/>
    </location>
</feature>
<dbReference type="InterPro" id="IPR035892">
    <property type="entry name" value="C2_domain_sf"/>
</dbReference>
<evidence type="ECO:0000259" key="6">
    <source>
        <dbReference type="PROSITE" id="PS51651"/>
    </source>
</evidence>
<evidence type="ECO:0000256" key="1">
    <source>
        <dbReference type="ARBA" id="ARBA00022553"/>
    </source>
</evidence>
<dbReference type="EMBL" id="HACM01002561">
    <property type="protein sequence ID" value="CRZ03003.1"/>
    <property type="molecule type" value="Transcribed_RNA"/>
</dbReference>
<dbReference type="InterPro" id="IPR046773">
    <property type="entry name" value="DOCKER_Lobe_C"/>
</dbReference>
<evidence type="ECO:0000256" key="2">
    <source>
        <dbReference type="ARBA" id="ARBA00022658"/>
    </source>
</evidence>
<feature type="domain" description="DOCKER" evidence="6">
    <location>
        <begin position="1401"/>
        <end position="1866"/>
    </location>
</feature>
<dbReference type="PROSITE" id="PS51651">
    <property type="entry name" value="DOCKER"/>
    <property type="match status" value="1"/>
</dbReference>
<dbReference type="InterPro" id="IPR043161">
    <property type="entry name" value="DOCK_C_lobe_A"/>
</dbReference>
<dbReference type="PANTHER" id="PTHR23317:SF76">
    <property type="entry name" value="LD20667P"/>
    <property type="match status" value="1"/>
</dbReference>
<dbReference type="InterPro" id="IPR046769">
    <property type="entry name" value="DOCKER_Lobe_A"/>
</dbReference>
<dbReference type="CDD" id="cd11684">
    <property type="entry name" value="DHR2_DOCK"/>
    <property type="match status" value="1"/>
</dbReference>
<sequence>MARQPAPSSPVREYSTKPCLPLPSLISLPTPNRFTGDFVPSVPPVSSPLVLHALDELVRPRLNVINAPVDPYVPALVQTVHHRHTIDDGHLDIAQSPSSHSPSRPALVDLFTRAPSDQIQSTTLREKRAQIQMSQTTATTQIDKSRTDDLHVLDASALLLDELYSPIELNTACQFGKTLYENAVSALWRYDPDWQCPDSLEKSDCSRYHVPMWGDGPQTHSAPLFCSIQRLTMCVGALEPFFCSLAIYDLRPNGGRISENFYFDLNSEDVLTSGLSVWRLAADEITLCRNALFTIPDRHPLVVLVLRIERILQGDPEEAFEPYLKEKGRAPNELDKISKRVRTTINRLSEYRQSFGVSVIPLFSDTGDLLHDTPTVLSQHIFIEKQAVDEVTFLEQLREYNLPSQDLPINLKKKLLPNVEFAAELYLLDGKRMPLNCVDPSLIPLKAPSNVWDHAVQGPVREVQYFPLYSEPVTQPIAHFVNSLYVYPLRVQFQKYRNIACKVEIRLSDAALDSDGVKTFFGKSSQSAFCASQTTQVVYHNKSPFMLDEMKIMLPLSMSEFVHIFFTFYHISCQKKLGKPTEEVIGYSIFPLFKGNMLASDGIYSLAIAARLPDHYISKFEARAENANIHFRMQTADCFQIRLRSVSCLFCTDSNLNSFIALLPVLSSDDDVDDSRFGQFDTHQCLDRMRNCAISSLVQYLPAIMSFLFNRMGSFRSCRLQYTCFCALDIVVHQIRQHSDDGTFRSSLVSAFVQHSLRDDCCAIRLASMLKLGLQHLEEEEFEAKRHLVVRNLWFWLDCFVKVAGLELLRNCLSTQEMYTTLFHVFGLLASRMSTHRSPLGISALRTANSCIALFFMDLFNLFDKDLVISLITHYIESIDASKDSVLVEFKSRFLEIVFDSPSISRITGILQETSSSPVSINGIFQLYPLQSLLIHFIEMHCDFPEASIRAAIFKSLRKICTKLDRDAALSRSQRSRLAVSFLPLVQSIGDRVAIIKEMNDKSQRDLLAVIVWIINLLPDHQLSLWIKEEDIEILTGVDQLLCLSLQRFDYVGISGRTQAEFDSIVAPESCFSLFGVDSGGGGIDLKSNIEALMGTLTRGVAGPGLNVPSSGSKSRGSWASPSRSQGNTIISTPSNGSVKLSLRQKRAQMAAHGSLRRTVDKSGAKMNETVSGREGLDLVKRLCEFESGMTEVVGTVSLRWIISCIGSRWPDNAAVSPKSSTDHMPDGQLNFCNRIVQLISTIFSCQQPIHIHVALYPLLRHLLFACGPVILRSHSLSDLIKRILVHCTSSSVDIRANAASTLYWVAGADLASNGTLKLFLSAVTSSLSSMVEIMSSESAQRLSQAFRSIPSSAIPGLNQVITQLLAILADTREIARQERLLQEEAADCALYEDLLVGMAQAYSHIPSIRIQWLQRLADHCNKRAKYAEAAQSLLAISVMIIEMHSQRELTEPSNVTLPPSVLCIDCDASITQLSKWNCPGYATKTHAFNNLQLIESDQEGVSLFDRFIRILLAACHALDRAQLYERCSQVYRNVVLPILERHQDFSALSTAHLHLHSVYSQLVSSNASGNRLFGSYYRITFIGDKAVFGTGSDEGKQYIYKMPKITRLAEVVDYMKTSYGQQLGHGQIIRIWPDSGPIDRSKIAPNENVIQVTYVQPVPEDPTASSFLDKNTNVNKFMFSTPFTVGDAGTGHAADVTMQQKRNTVLTVAKTFPTLVTRQSIVDIHEVILSPVQSATENIAMRVTKLQDVIDEKDDIDKKVLTSLLQGSVMLQVHGGTKEIALAFFGPESTFAANAALSQDQQLNNELELLKQTISEFMDVCEHGIEVYGAIIEREAKDSASQDNLSSADRVLQSEFDKHLRKLRADIMPLIKSPKSRNRREVRFQAPGVHCDADE</sequence>